<dbReference type="PANTHER" id="PTHR43245">
    <property type="entry name" value="BIFUNCTIONAL POLYMYXIN RESISTANCE PROTEIN ARNA"/>
    <property type="match status" value="1"/>
</dbReference>
<gene>
    <name evidence="2" type="ORF">CWB98_13575</name>
</gene>
<proteinExistence type="predicted"/>
<sequence length="299" mass="32995">MSKVILSGSTGFIGKHLNKYLEGNGCSTYAISREELSASEVPFDGFFSSEQHADADAVVHLVGAAHRSFTDSEANFINLELTKKVLDRAIELGIPRFIFLSSVNIYSESDDIISLDTPIELSALPNTMKSKLSAEAYIKNAAIEHEIEVVIIRSPLVYGEGVQANFATLMRLVGKGIPLPFGAINQNRRSLVSVYNLIDLLNVCIEHPKAKNQTFFVSDDRDLSTSAMVAMMAEVQGKTNWSFFVPVFCLKLLGKLLGKQDVIERLTGSLQVDITHTKNTLDWQPPYSPEHGFRLAAKK</sequence>
<reference evidence="2 3" key="1">
    <citation type="submission" date="2018-01" db="EMBL/GenBank/DDBJ databases">
        <authorList>
            <person name="Paulsen S."/>
            <person name="Gram L.K."/>
        </authorList>
    </citation>
    <scope>NUCLEOTIDE SEQUENCE [LARGE SCALE GENOMIC DNA]</scope>
    <source>
        <strain evidence="2 3">S2599</strain>
    </source>
</reference>
<dbReference type="RefSeq" id="WP_138545335.1">
    <property type="nucleotide sequence ID" value="NZ_PNCJ01000017.1"/>
</dbReference>
<evidence type="ECO:0000259" key="1">
    <source>
        <dbReference type="Pfam" id="PF01370"/>
    </source>
</evidence>
<dbReference type="SUPFAM" id="SSF51735">
    <property type="entry name" value="NAD(P)-binding Rossmann-fold domains"/>
    <property type="match status" value="1"/>
</dbReference>
<comment type="caution">
    <text evidence="2">The sequence shown here is derived from an EMBL/GenBank/DDBJ whole genome shotgun (WGS) entry which is preliminary data.</text>
</comment>
<name>A0A5S3WYI9_9GAMM</name>
<reference evidence="3" key="2">
    <citation type="submission" date="2019-06" db="EMBL/GenBank/DDBJ databases">
        <title>Co-occurence of chitin degradation, pigmentation and bioactivity in marine Pseudoalteromonas.</title>
        <authorList>
            <person name="Sonnenschein E.C."/>
            <person name="Bech P.K."/>
        </authorList>
    </citation>
    <scope>NUCLEOTIDE SEQUENCE [LARGE SCALE GENOMIC DNA]</scope>
    <source>
        <strain evidence="3">S2599</strain>
    </source>
</reference>
<dbReference type="InterPro" id="IPR001509">
    <property type="entry name" value="Epimerase_deHydtase"/>
</dbReference>
<feature type="domain" description="NAD-dependent epimerase/dehydratase" evidence="1">
    <location>
        <begin position="4"/>
        <end position="212"/>
    </location>
</feature>
<protein>
    <submittedName>
        <fullName evidence="2">UDP-glucose 4-epimerase</fullName>
    </submittedName>
</protein>
<organism evidence="2 3">
    <name type="scientific">Pseudoalteromonas rubra</name>
    <dbReference type="NCBI Taxonomy" id="43658"/>
    <lineage>
        <taxon>Bacteria</taxon>
        <taxon>Pseudomonadati</taxon>
        <taxon>Pseudomonadota</taxon>
        <taxon>Gammaproteobacteria</taxon>
        <taxon>Alteromonadales</taxon>
        <taxon>Pseudoalteromonadaceae</taxon>
        <taxon>Pseudoalteromonas</taxon>
    </lineage>
</organism>
<dbReference type="AlphaFoldDB" id="A0A5S3WYI9"/>
<dbReference type="PANTHER" id="PTHR43245:SF58">
    <property type="entry name" value="BLL5923 PROTEIN"/>
    <property type="match status" value="1"/>
</dbReference>
<accession>A0A5S3WYI9</accession>
<dbReference type="InterPro" id="IPR050177">
    <property type="entry name" value="Lipid_A_modif_metabolic_enz"/>
</dbReference>
<dbReference type="Proteomes" id="UP000306719">
    <property type="component" value="Unassembled WGS sequence"/>
</dbReference>
<dbReference type="Gene3D" id="3.40.50.720">
    <property type="entry name" value="NAD(P)-binding Rossmann-like Domain"/>
    <property type="match status" value="1"/>
</dbReference>
<evidence type="ECO:0000313" key="2">
    <source>
        <dbReference type="EMBL" id="TMP36652.1"/>
    </source>
</evidence>
<dbReference type="OrthoDB" id="9801056at2"/>
<dbReference type="Pfam" id="PF01370">
    <property type="entry name" value="Epimerase"/>
    <property type="match status" value="1"/>
</dbReference>
<dbReference type="EMBL" id="PNCJ01000017">
    <property type="protein sequence ID" value="TMP36652.1"/>
    <property type="molecule type" value="Genomic_DNA"/>
</dbReference>
<evidence type="ECO:0000313" key="3">
    <source>
        <dbReference type="Proteomes" id="UP000306719"/>
    </source>
</evidence>
<dbReference type="InterPro" id="IPR036291">
    <property type="entry name" value="NAD(P)-bd_dom_sf"/>
</dbReference>